<proteinExistence type="inferred from homology"/>
<dbReference type="PANTHER" id="PTHR33577:SF1">
    <property type="entry name" value="HEME HALOPEROXIDASE FAMILY PROFILE DOMAIN-CONTAINING PROTEIN"/>
    <property type="match status" value="1"/>
</dbReference>
<dbReference type="Proteomes" id="UP000027361">
    <property type="component" value="Unassembled WGS sequence"/>
</dbReference>
<feature type="domain" description="Heme haloperoxidase family profile" evidence="9">
    <location>
        <begin position="103"/>
        <end position="363"/>
    </location>
</feature>
<reference evidence="10 11" key="1">
    <citation type="submission" date="2014-05" db="EMBL/GenBank/DDBJ databases">
        <title>Draft genome sequence of a rare smut relative, Tilletiaria anomala UBC 951.</title>
        <authorList>
            <consortium name="DOE Joint Genome Institute"/>
            <person name="Toome M."/>
            <person name="Kuo A."/>
            <person name="Henrissat B."/>
            <person name="Lipzen A."/>
            <person name="Tritt A."/>
            <person name="Yoshinaga Y."/>
            <person name="Zane M."/>
            <person name="Barry K."/>
            <person name="Grigoriev I.V."/>
            <person name="Spatafora J.W."/>
            <person name="Aimea M.C."/>
        </authorList>
    </citation>
    <scope>NUCLEOTIDE SEQUENCE [LARGE SCALE GENOMIC DNA]</scope>
    <source>
        <strain evidence="10 11">UBC 951</strain>
    </source>
</reference>
<keyword evidence="8" id="KW-0732">Signal</keyword>
<dbReference type="PANTHER" id="PTHR33577">
    <property type="entry name" value="STERIGMATOCYSTIN BIOSYNTHESIS PEROXIDASE STCC-RELATED"/>
    <property type="match status" value="1"/>
</dbReference>
<evidence type="ECO:0000256" key="4">
    <source>
        <dbReference type="ARBA" id="ARBA00022723"/>
    </source>
</evidence>
<evidence type="ECO:0000256" key="1">
    <source>
        <dbReference type="ARBA" id="ARBA00001970"/>
    </source>
</evidence>
<dbReference type="OMA" id="ATISQFV"/>
<dbReference type="InterPro" id="IPR000028">
    <property type="entry name" value="Chloroperoxidase"/>
</dbReference>
<sequence>MKLSPAFLATAFLAFTSSAVAFPEYLARGFNIYPSSAATDTPLQAAFRKKVAEVKAGGDVFERRANTTRRNENEEYPRTIFSLLNPEAFDYNERDQYIDLTSDQHKFIAPGPRDIRGPCPGLNLLANHNYLPRNGVTTVAQAIDAINRVFGVEVELSTALSVYAAVFNGNVLDTTWSIGGPYTPTGIAGGVLDLAGGAEPQGISAHNVYEGDASIVREDYYQPGANNDNVHLNIQLFKELLELGGNDTTVGKDVYTSDLMLKHKSIRWEQSVQRNPLFYNSPFGGLIVTTAAERFVAEFAANNTAGPDGKNFIYLDEPNLLAFFGVTKHADGTLEYKPGQERLLPSWHRRPLAAQFGLGDIVLTLLNAAKTNPHLLSIGGNAGKVNTFTGVDVGDLTGGLYNTQTLLADPAALSCYLYQGFESALPSVLGNLYKVVDDALSLLNKNYNPVWHKAATANGNPCKSYQANLEKQSAKYPGSKVGNK</sequence>
<keyword evidence="11" id="KW-1185">Reference proteome</keyword>
<dbReference type="GO" id="GO:0046872">
    <property type="term" value="F:metal ion binding"/>
    <property type="evidence" value="ECO:0007669"/>
    <property type="project" value="UniProtKB-KW"/>
</dbReference>
<evidence type="ECO:0000313" key="10">
    <source>
        <dbReference type="EMBL" id="KDN42879.1"/>
    </source>
</evidence>
<organism evidence="10 11">
    <name type="scientific">Tilletiaria anomala (strain ATCC 24038 / CBS 436.72 / UBC 951)</name>
    <dbReference type="NCBI Taxonomy" id="1037660"/>
    <lineage>
        <taxon>Eukaryota</taxon>
        <taxon>Fungi</taxon>
        <taxon>Dikarya</taxon>
        <taxon>Basidiomycota</taxon>
        <taxon>Ustilaginomycotina</taxon>
        <taxon>Exobasidiomycetes</taxon>
        <taxon>Georgefischeriales</taxon>
        <taxon>Tilletiariaceae</taxon>
        <taxon>Tilletiaria</taxon>
    </lineage>
</organism>
<evidence type="ECO:0000256" key="2">
    <source>
        <dbReference type="ARBA" id="ARBA00022559"/>
    </source>
</evidence>
<name>A0A066VVR2_TILAU</name>
<protein>
    <recommendedName>
        <fullName evidence="9">Heme haloperoxidase family profile domain-containing protein</fullName>
    </recommendedName>
</protein>
<dbReference type="HOGENOM" id="CLU_029871_2_0_1"/>
<dbReference type="Pfam" id="PF01328">
    <property type="entry name" value="Peroxidase_2"/>
    <property type="match status" value="1"/>
</dbReference>
<dbReference type="InterPro" id="IPR036851">
    <property type="entry name" value="Chloroperoxidase-like_sf"/>
</dbReference>
<keyword evidence="4" id="KW-0479">Metal-binding</keyword>
<evidence type="ECO:0000256" key="8">
    <source>
        <dbReference type="SAM" id="SignalP"/>
    </source>
</evidence>
<dbReference type="RefSeq" id="XP_013242213.1">
    <property type="nucleotide sequence ID" value="XM_013386759.1"/>
</dbReference>
<dbReference type="PROSITE" id="PS51405">
    <property type="entry name" value="HEME_HALOPEROXIDASE"/>
    <property type="match status" value="1"/>
</dbReference>
<keyword evidence="5" id="KW-0560">Oxidoreductase</keyword>
<dbReference type="SUPFAM" id="SSF47571">
    <property type="entry name" value="Cloroperoxidase"/>
    <property type="match status" value="1"/>
</dbReference>
<keyword evidence="2" id="KW-0575">Peroxidase</keyword>
<feature type="chain" id="PRO_5001632378" description="Heme haloperoxidase family profile domain-containing protein" evidence="8">
    <location>
        <begin position="22"/>
        <end position="484"/>
    </location>
</feature>
<dbReference type="Gene3D" id="1.10.489.10">
    <property type="entry name" value="Chloroperoxidase-like"/>
    <property type="match status" value="1"/>
</dbReference>
<evidence type="ECO:0000313" key="11">
    <source>
        <dbReference type="Proteomes" id="UP000027361"/>
    </source>
</evidence>
<feature type="signal peptide" evidence="8">
    <location>
        <begin position="1"/>
        <end position="21"/>
    </location>
</feature>
<evidence type="ECO:0000256" key="5">
    <source>
        <dbReference type="ARBA" id="ARBA00023002"/>
    </source>
</evidence>
<comment type="cofactor">
    <cofactor evidence="1">
        <name>heme b</name>
        <dbReference type="ChEBI" id="CHEBI:60344"/>
    </cofactor>
</comment>
<keyword evidence="3" id="KW-0349">Heme</keyword>
<dbReference type="InParanoid" id="A0A066VVR2"/>
<dbReference type="EMBL" id="JMSN01000066">
    <property type="protein sequence ID" value="KDN42879.1"/>
    <property type="molecule type" value="Genomic_DNA"/>
</dbReference>
<dbReference type="OrthoDB" id="407298at2759"/>
<evidence type="ECO:0000259" key="9">
    <source>
        <dbReference type="PROSITE" id="PS51405"/>
    </source>
</evidence>
<keyword evidence="6" id="KW-0408">Iron</keyword>
<dbReference type="AlphaFoldDB" id="A0A066VVR2"/>
<dbReference type="GeneID" id="25261703"/>
<evidence type="ECO:0000256" key="3">
    <source>
        <dbReference type="ARBA" id="ARBA00022617"/>
    </source>
</evidence>
<accession>A0A066VVR2</accession>
<evidence type="ECO:0000256" key="7">
    <source>
        <dbReference type="ARBA" id="ARBA00025795"/>
    </source>
</evidence>
<evidence type="ECO:0000256" key="6">
    <source>
        <dbReference type="ARBA" id="ARBA00023004"/>
    </source>
</evidence>
<dbReference type="GO" id="GO:0004601">
    <property type="term" value="F:peroxidase activity"/>
    <property type="evidence" value="ECO:0007669"/>
    <property type="project" value="UniProtKB-KW"/>
</dbReference>
<gene>
    <name evidence="10" type="ORF">K437DRAFT_157159</name>
</gene>
<comment type="caution">
    <text evidence="10">The sequence shown here is derived from an EMBL/GenBank/DDBJ whole genome shotgun (WGS) entry which is preliminary data.</text>
</comment>
<comment type="similarity">
    <text evidence="7">Belongs to the chloroperoxidase family.</text>
</comment>